<protein>
    <submittedName>
        <fullName evidence="1">Uncharacterized protein</fullName>
    </submittedName>
</protein>
<comment type="caution">
    <text evidence="1">The sequence shown here is derived from an EMBL/GenBank/DDBJ whole genome shotgun (WGS) entry which is preliminary data.</text>
</comment>
<reference evidence="2" key="1">
    <citation type="journal article" date="2014" name="Genome Announc.">
        <title>Draft genome sequence of the plant-pathogenic soil fungus Rhizoctonia solani anastomosis group 3 strain Rhs1AP.</title>
        <authorList>
            <person name="Cubeta M.A."/>
            <person name="Thomas E."/>
            <person name="Dean R.A."/>
            <person name="Jabaji S."/>
            <person name="Neate S.M."/>
            <person name="Tavantzis S."/>
            <person name="Toda T."/>
            <person name="Vilgalys R."/>
            <person name="Bharathan N."/>
            <person name="Fedorova-Abrams N."/>
            <person name="Pakala S.B."/>
            <person name="Pakala S.M."/>
            <person name="Zafar N."/>
            <person name="Joardar V."/>
            <person name="Losada L."/>
            <person name="Nierman W.C."/>
        </authorList>
    </citation>
    <scope>NUCLEOTIDE SEQUENCE [LARGE SCALE GENOMIC DNA]</scope>
    <source>
        <strain evidence="2">AG-3</strain>
    </source>
</reference>
<dbReference type="Pfam" id="PF18759">
    <property type="entry name" value="Plavaka"/>
    <property type="match status" value="1"/>
</dbReference>
<feature type="non-terminal residue" evidence="1">
    <location>
        <position position="547"/>
    </location>
</feature>
<organism evidence="1 2">
    <name type="scientific">Rhizoctonia solani AG-3 Rhs1AP</name>
    <dbReference type="NCBI Taxonomy" id="1086054"/>
    <lineage>
        <taxon>Eukaryota</taxon>
        <taxon>Fungi</taxon>
        <taxon>Dikarya</taxon>
        <taxon>Basidiomycota</taxon>
        <taxon>Agaricomycotina</taxon>
        <taxon>Agaricomycetes</taxon>
        <taxon>Cantharellales</taxon>
        <taxon>Ceratobasidiaceae</taxon>
        <taxon>Rhizoctonia</taxon>
    </lineage>
</organism>
<proteinExistence type="predicted"/>
<dbReference type="EMBL" id="JATN01000322">
    <property type="protein sequence ID" value="EUC55341.1"/>
    <property type="molecule type" value="Genomic_DNA"/>
</dbReference>
<dbReference type="AlphaFoldDB" id="X8J222"/>
<dbReference type="Proteomes" id="UP000030108">
    <property type="component" value="Unassembled WGS sequence"/>
</dbReference>
<accession>X8J222</accession>
<evidence type="ECO:0000313" key="2">
    <source>
        <dbReference type="Proteomes" id="UP000030108"/>
    </source>
</evidence>
<sequence length="547" mass="62014">MKEHDEGPLARFDWLGLTGTNPFWARHDYVDIGSFLTPDLLHQVHKGVMKDHLIKWVTTILGKPIMDERYMTMPESHGMRHIKNGISSVSQWTGRELKEMTKILLPALADTDQRVVRAARALLDFMYLAHLGSMTDNDLDAMEDALRTFHNHKEVFQELSPVSTDKGFHGILKIHMVSHYMHLIRELGTPDGYNTETSERLHIDFAKLGYRASNKVNATKQMALYIQRLEAIDMHATYLSELAETPGHPHEGLSGAERPVAGVGMRLEPKPGGTLDDEDEEEWDAWYNDDDEVDPEELKDAGVRIHPVVNLGGKVQDEHRSQPWVVMAQPPEDDAAGNPLMFHPNPEHILAKTPTTTASTSYIVREHGAARFLHALNSFLTKEVPELSNIRFNSDSVFNIWSRARLFHSSPPYQPSEGPHTDVISYPQQTTIHRYRLARVRVIFELLSNVRSRFPEPLAFIELFGSASTTLVPNLGLFTTTRSLVGGQQVTLVEPNTDLTPAANTLQIFRTFYINIFASHFMYNLIRHWGEDGMARRVEDEDEAMDG</sequence>
<name>X8J222_9AGAM</name>
<dbReference type="OrthoDB" id="3232941at2759"/>
<evidence type="ECO:0000313" key="1">
    <source>
        <dbReference type="EMBL" id="EUC55341.1"/>
    </source>
</evidence>
<gene>
    <name evidence="1" type="ORF">RSOL_110870</name>
</gene>
<dbReference type="InterPro" id="IPR041078">
    <property type="entry name" value="Plavaka"/>
</dbReference>